<keyword evidence="1" id="KW-1133">Transmembrane helix</keyword>
<proteinExistence type="predicted"/>
<reference evidence="3" key="1">
    <citation type="submission" date="2015-08" db="EMBL/GenBank/DDBJ databases">
        <title>Fjat-14210 dsm16467.</title>
        <authorList>
            <person name="Liu B."/>
            <person name="Wang J."/>
            <person name="Zhu Y."/>
            <person name="Liu G."/>
            <person name="Chen Q."/>
            <person name="Chen Z."/>
            <person name="Lan J."/>
            <person name="Che J."/>
            <person name="Ge C."/>
            <person name="Shi H."/>
            <person name="Pan Z."/>
            <person name="Liu X."/>
        </authorList>
    </citation>
    <scope>NUCLEOTIDE SEQUENCE [LARGE SCALE GENOMIC DNA]</scope>
    <source>
        <strain evidence="3">DSM 16467</strain>
    </source>
</reference>
<dbReference type="RefSeq" id="WP_053400472.1">
    <property type="nucleotide sequence ID" value="NZ_LILC01000007.1"/>
</dbReference>
<sequence length="79" mass="8995">MSNRDKSWWYVTAFLFPLVGMRGSGEGEKKSIAIRSLCLSFVWMFLWVLLVVMGAIGIFSTDSGIHQGSKRPFTVEWSF</sequence>
<organism evidence="2 3">
    <name type="scientific">Priestia koreensis</name>
    <dbReference type="NCBI Taxonomy" id="284581"/>
    <lineage>
        <taxon>Bacteria</taxon>
        <taxon>Bacillati</taxon>
        <taxon>Bacillota</taxon>
        <taxon>Bacilli</taxon>
        <taxon>Bacillales</taxon>
        <taxon>Bacillaceae</taxon>
        <taxon>Priestia</taxon>
    </lineage>
</organism>
<accession>A0A0M0L903</accession>
<gene>
    <name evidence="2" type="ORF">AMD01_05870</name>
</gene>
<dbReference type="PATRIC" id="fig|284581.3.peg.4571"/>
<feature type="transmembrane region" description="Helical" evidence="1">
    <location>
        <begin position="7"/>
        <end position="25"/>
    </location>
</feature>
<evidence type="ECO:0000313" key="3">
    <source>
        <dbReference type="Proteomes" id="UP000037558"/>
    </source>
</evidence>
<keyword evidence="3" id="KW-1185">Reference proteome</keyword>
<dbReference type="AlphaFoldDB" id="A0A0M0L903"/>
<evidence type="ECO:0000313" key="2">
    <source>
        <dbReference type="EMBL" id="KOO47566.1"/>
    </source>
</evidence>
<keyword evidence="1" id="KW-0472">Membrane</keyword>
<dbReference type="Proteomes" id="UP000037558">
    <property type="component" value="Unassembled WGS sequence"/>
</dbReference>
<keyword evidence="1" id="KW-0812">Transmembrane</keyword>
<evidence type="ECO:0000256" key="1">
    <source>
        <dbReference type="SAM" id="Phobius"/>
    </source>
</evidence>
<feature type="transmembrane region" description="Helical" evidence="1">
    <location>
        <begin position="37"/>
        <end position="59"/>
    </location>
</feature>
<comment type="caution">
    <text evidence="2">The sequence shown here is derived from an EMBL/GenBank/DDBJ whole genome shotgun (WGS) entry which is preliminary data.</text>
</comment>
<name>A0A0M0L903_9BACI</name>
<dbReference type="EMBL" id="LILC01000007">
    <property type="protein sequence ID" value="KOO47566.1"/>
    <property type="molecule type" value="Genomic_DNA"/>
</dbReference>
<protein>
    <submittedName>
        <fullName evidence="2">Uncharacterized protein</fullName>
    </submittedName>
</protein>